<keyword evidence="2 4" id="KW-0456">Lyase</keyword>
<evidence type="ECO:0000313" key="5">
    <source>
        <dbReference type="Proteomes" id="UP000533469"/>
    </source>
</evidence>
<dbReference type="PANTHER" id="PTHR22789:SF0">
    <property type="entry name" value="3-OXO-TETRONATE 4-PHOSPHATE DECARBOXYLASE-RELATED"/>
    <property type="match status" value="1"/>
</dbReference>
<dbReference type="AlphaFoldDB" id="A0A839ZDS2"/>
<proteinExistence type="predicted"/>
<dbReference type="GO" id="GO:0008738">
    <property type="term" value="F:L-fuculose-phosphate aldolase activity"/>
    <property type="evidence" value="ECO:0007669"/>
    <property type="project" value="UniProtKB-EC"/>
</dbReference>
<dbReference type="GO" id="GO:0046872">
    <property type="term" value="F:metal ion binding"/>
    <property type="evidence" value="ECO:0007669"/>
    <property type="project" value="UniProtKB-KW"/>
</dbReference>
<organism evidence="4 5">
    <name type="scientific">Ancylobacter tetraedralis</name>
    <dbReference type="NCBI Taxonomy" id="217068"/>
    <lineage>
        <taxon>Bacteria</taxon>
        <taxon>Pseudomonadati</taxon>
        <taxon>Pseudomonadota</taxon>
        <taxon>Alphaproteobacteria</taxon>
        <taxon>Hyphomicrobiales</taxon>
        <taxon>Xanthobacteraceae</taxon>
        <taxon>Ancylobacter</taxon>
    </lineage>
</organism>
<evidence type="ECO:0000313" key="4">
    <source>
        <dbReference type="EMBL" id="MBB3772782.1"/>
    </source>
</evidence>
<comment type="caution">
    <text evidence="4">The sequence shown here is derived from an EMBL/GenBank/DDBJ whole genome shotgun (WGS) entry which is preliminary data.</text>
</comment>
<dbReference type="InterPro" id="IPR050197">
    <property type="entry name" value="Aldolase_class_II_sugar_metab"/>
</dbReference>
<dbReference type="SMART" id="SM01007">
    <property type="entry name" value="Aldolase_II"/>
    <property type="match status" value="1"/>
</dbReference>
<reference evidence="4 5" key="1">
    <citation type="submission" date="2020-08" db="EMBL/GenBank/DDBJ databases">
        <title>Genomic Encyclopedia of Type Strains, Phase IV (KMG-IV): sequencing the most valuable type-strain genomes for metagenomic binning, comparative biology and taxonomic classification.</title>
        <authorList>
            <person name="Goeker M."/>
        </authorList>
    </citation>
    <scope>NUCLEOTIDE SEQUENCE [LARGE SCALE GENOMIC DNA]</scope>
    <source>
        <strain evidence="4 5">DSM 5895</strain>
    </source>
</reference>
<dbReference type="GO" id="GO:0005829">
    <property type="term" value="C:cytosol"/>
    <property type="evidence" value="ECO:0007669"/>
    <property type="project" value="TreeGrafter"/>
</dbReference>
<dbReference type="PANTHER" id="PTHR22789">
    <property type="entry name" value="FUCULOSE PHOSPHATE ALDOLASE"/>
    <property type="match status" value="1"/>
</dbReference>
<sequence length="212" mass="22680">MSTFSDPRVALVDATLKSVELRLNSGTAGNLSLRHGEGMLITPTGIPPHALDPEQIVEMDFAGNWQGRWKPSSEWAIHARLYQTTSAGAVVHAHPDNCVALAALRRPMPPFHYMIASFGGDIVPCAPYACFGTPALAETVIAVMGTTYSACLMASHGIVTTGADLTTALMRAEKLEMLARQYLLACAGGEPVLLTPEELVEVHGRYGSYGQQ</sequence>
<keyword evidence="1" id="KW-0479">Metal-binding</keyword>
<evidence type="ECO:0000259" key="3">
    <source>
        <dbReference type="SMART" id="SM01007"/>
    </source>
</evidence>
<dbReference type="RefSeq" id="WP_183190922.1">
    <property type="nucleotide sequence ID" value="NZ_JACICD010000006.1"/>
</dbReference>
<accession>A0A839ZDS2</accession>
<evidence type="ECO:0000256" key="1">
    <source>
        <dbReference type="ARBA" id="ARBA00022723"/>
    </source>
</evidence>
<dbReference type="EC" id="4.1.2.17" evidence="4"/>
<dbReference type="Pfam" id="PF00596">
    <property type="entry name" value="Aldolase_II"/>
    <property type="match status" value="1"/>
</dbReference>
<dbReference type="Gene3D" id="3.40.225.10">
    <property type="entry name" value="Class II aldolase/adducin N-terminal domain"/>
    <property type="match status" value="1"/>
</dbReference>
<dbReference type="Proteomes" id="UP000533469">
    <property type="component" value="Unassembled WGS sequence"/>
</dbReference>
<name>A0A839ZDS2_9HYPH</name>
<dbReference type="SUPFAM" id="SSF53639">
    <property type="entry name" value="AraD/HMP-PK domain-like"/>
    <property type="match status" value="1"/>
</dbReference>
<gene>
    <name evidence="4" type="ORF">FHS55_003403</name>
</gene>
<dbReference type="InterPro" id="IPR001303">
    <property type="entry name" value="Aldolase_II/adducin_N"/>
</dbReference>
<dbReference type="GO" id="GO:0019323">
    <property type="term" value="P:pentose catabolic process"/>
    <property type="evidence" value="ECO:0007669"/>
    <property type="project" value="TreeGrafter"/>
</dbReference>
<dbReference type="EMBL" id="JACICD010000006">
    <property type="protein sequence ID" value="MBB3772782.1"/>
    <property type="molecule type" value="Genomic_DNA"/>
</dbReference>
<protein>
    <submittedName>
        <fullName evidence="4">L-fuculose-phosphate aldolase</fullName>
        <ecNumber evidence="4">4.1.2.17</ecNumber>
    </submittedName>
</protein>
<feature type="domain" description="Class II aldolase/adducin N-terminal" evidence="3">
    <location>
        <begin position="9"/>
        <end position="183"/>
    </location>
</feature>
<dbReference type="InterPro" id="IPR036409">
    <property type="entry name" value="Aldolase_II/adducin_N_sf"/>
</dbReference>
<evidence type="ECO:0000256" key="2">
    <source>
        <dbReference type="ARBA" id="ARBA00023239"/>
    </source>
</evidence>
<keyword evidence="5" id="KW-1185">Reference proteome</keyword>